<feature type="compositionally biased region" description="Basic and acidic residues" evidence="1">
    <location>
        <begin position="202"/>
        <end position="215"/>
    </location>
</feature>
<feature type="region of interest" description="Disordered" evidence="1">
    <location>
        <begin position="37"/>
        <end position="85"/>
    </location>
</feature>
<sequence>MLLPKDKKLLENSNIPVAYCQLYAEACRGGGRKAVSQAQKPSKAEKTALSLPQNSELNAEAEISQAKSRSKPRARRIGFASRKTKSQKAVKNGSLKVVKSPVEIDESNKEFEDVESLSKSMDSFLFEDLIETNPPLKRNVDIPYPYDAFSFHRAKFQPNRFRTEPALPPESAGTLDFSIFLCEAEPREGNSFAFTQVRISRERAESERTDEKTEKGSGVPHFKGAGIGGRRPPLDTEPSECCCRVLQRTVPGLKAEAKFKKQLID</sequence>
<accession>A0A811LZP9</accession>
<dbReference type="EMBL" id="CAJFDI010000005">
    <property type="protein sequence ID" value="CAD5233149.1"/>
    <property type="molecule type" value="Genomic_DNA"/>
</dbReference>
<keyword evidence="3" id="KW-1185">Reference proteome</keyword>
<dbReference type="SMR" id="A0A811LZP9"/>
<dbReference type="EMBL" id="CAJFCV020000005">
    <property type="protein sequence ID" value="CAG9126716.1"/>
    <property type="molecule type" value="Genomic_DNA"/>
</dbReference>
<evidence type="ECO:0000313" key="3">
    <source>
        <dbReference type="Proteomes" id="UP000659654"/>
    </source>
</evidence>
<comment type="caution">
    <text evidence="2">The sequence shown here is derived from an EMBL/GenBank/DDBJ whole genome shotgun (WGS) entry which is preliminary data.</text>
</comment>
<evidence type="ECO:0000256" key="1">
    <source>
        <dbReference type="SAM" id="MobiDB-lite"/>
    </source>
</evidence>
<organism evidence="2 3">
    <name type="scientific">Bursaphelenchus xylophilus</name>
    <name type="common">Pinewood nematode worm</name>
    <name type="synonym">Aphelenchoides xylophilus</name>
    <dbReference type="NCBI Taxonomy" id="6326"/>
    <lineage>
        <taxon>Eukaryota</taxon>
        <taxon>Metazoa</taxon>
        <taxon>Ecdysozoa</taxon>
        <taxon>Nematoda</taxon>
        <taxon>Chromadorea</taxon>
        <taxon>Rhabditida</taxon>
        <taxon>Tylenchina</taxon>
        <taxon>Tylenchomorpha</taxon>
        <taxon>Aphelenchoidea</taxon>
        <taxon>Aphelenchoididae</taxon>
        <taxon>Bursaphelenchus</taxon>
    </lineage>
</organism>
<protein>
    <submittedName>
        <fullName evidence="2">(pine wood nematode) hypothetical protein</fullName>
    </submittedName>
</protein>
<feature type="compositionally biased region" description="Basic residues" evidence="1">
    <location>
        <begin position="68"/>
        <end position="85"/>
    </location>
</feature>
<proteinExistence type="predicted"/>
<feature type="region of interest" description="Disordered" evidence="1">
    <location>
        <begin position="202"/>
        <end position="236"/>
    </location>
</feature>
<gene>
    <name evidence="2" type="ORF">BXYJ_LOCUS13240</name>
</gene>
<reference evidence="2" key="1">
    <citation type="submission" date="2020-09" db="EMBL/GenBank/DDBJ databases">
        <authorList>
            <person name="Kikuchi T."/>
        </authorList>
    </citation>
    <scope>NUCLEOTIDE SEQUENCE</scope>
    <source>
        <strain evidence="2">Ka4C1</strain>
    </source>
</reference>
<dbReference type="Proteomes" id="UP000582659">
    <property type="component" value="Unassembled WGS sequence"/>
</dbReference>
<evidence type="ECO:0000313" key="2">
    <source>
        <dbReference type="EMBL" id="CAD5233149.1"/>
    </source>
</evidence>
<dbReference type="Proteomes" id="UP000659654">
    <property type="component" value="Unassembled WGS sequence"/>
</dbReference>
<name>A0A811LZP9_BURXY</name>
<dbReference type="AlphaFoldDB" id="A0A811LZP9"/>